<name>D6YWY5_WADCW</name>
<reference evidence="4 5" key="2">
    <citation type="journal article" date="2022" name="Nat. Commun.">
        <title>A widely distributed family of eukaryotic and bacterial deubiquitinases related to herpesviral large tegument proteins.</title>
        <authorList>
            <person name="Erven I."/>
            <person name="Abraham E."/>
            <person name="Hermanns T."/>
            <person name="Baumann U."/>
            <person name="Hofmann K."/>
        </authorList>
    </citation>
    <scope>X-RAY CRYSTALLOGRAPHY (1.70 ANGSTROMS) OF 279-493</scope>
</reference>
<evidence type="ECO:0000313" key="2">
    <source>
        <dbReference type="EMBL" id="ADI38646.1"/>
    </source>
</evidence>
<organism evidence="2 3">
    <name type="scientific">Waddlia chondrophila (strain ATCC VR-1470 / WSU 86-1044)</name>
    <dbReference type="NCBI Taxonomy" id="716544"/>
    <lineage>
        <taxon>Bacteria</taxon>
        <taxon>Pseudomonadati</taxon>
        <taxon>Chlamydiota</taxon>
        <taxon>Chlamydiia</taxon>
        <taxon>Parachlamydiales</taxon>
        <taxon>Waddliaceae</taxon>
        <taxon>Waddlia</taxon>
    </lineage>
</organism>
<accession>D6YWY5</accession>
<dbReference type="KEGG" id="wch:wcw_1294"/>
<keyword evidence="1" id="KW-0472">Membrane</keyword>
<sequence>MRVSEYFNPFSSQFPNTVQHFKNLGFWSKAAVVGLTALAGTVSFFALGIGGVAMFRFTVKVFSGGELPKEAAKVDEVRERVLAPETPEEERDSLADSQKIKVNNKTQHDLEDGSTGIYLKIAKRLLEASPDQVNADLIDEIPVEREEDYDIESHESGEFGLKRWKFDEKEGFSYGKPPYSGTVNQFKEMIAKAAQDLPKPTALIIKSVFKTALVVIRPSGEFWLFGSCGSDGTYVRKFSSEDQFVKKLGDFFPFVDLEGDQQDSLPINFFNAYAFVENKMPEEEQDSLAAFSRIEANITQYDPLLDNAGKSACTCICLKAAEMLLEASPDQVNAGLIDDILVEGVADYNRFKVGGVVEHTSVENYELNTFELKRLEFRDVDNPFSAEGNPYAGTLDSFAKMMEKASDSKDLPKPVALVMTKSNMTITIVIRPDGKYWLFDPHGTNGKGAYIESCNTDELIKKIKEIFPKTSYPGMTEDENLGFNSFEAYAVRRS</sequence>
<proteinExistence type="evidence at protein level"/>
<dbReference type="InterPro" id="IPR038765">
    <property type="entry name" value="Papain-like_cys_pep_sf"/>
</dbReference>
<dbReference type="PDB" id="8ADB">
    <property type="method" value="X-ray"/>
    <property type="resolution" value="1.73 A"/>
    <property type="chains" value="A=279-493"/>
</dbReference>
<dbReference type="EMBL" id="CP001928">
    <property type="protein sequence ID" value="ADI38646.1"/>
    <property type="molecule type" value="Genomic_DNA"/>
</dbReference>
<keyword evidence="1" id="KW-0812">Transmembrane</keyword>
<dbReference type="Gene3D" id="3.90.70.120">
    <property type="match status" value="1"/>
</dbReference>
<feature type="transmembrane region" description="Helical" evidence="1">
    <location>
        <begin position="30"/>
        <end position="55"/>
    </location>
</feature>
<keyword evidence="1" id="KW-1133">Transmembrane helix</keyword>
<dbReference type="SMR" id="D6YWY5"/>
<dbReference type="RefSeq" id="WP_013182357.1">
    <property type="nucleotide sequence ID" value="NC_014225.1"/>
</dbReference>
<evidence type="ECO:0007829" key="4">
    <source>
        <dbReference type="PDB" id="8ADB"/>
    </source>
</evidence>
<dbReference type="HOGENOM" id="CLU_552005_0_0_0"/>
<evidence type="ECO:0007829" key="5">
    <source>
        <dbReference type="PDB" id="8ADC"/>
    </source>
</evidence>
<dbReference type="SUPFAM" id="SSF54001">
    <property type="entry name" value="Cysteine proteinases"/>
    <property type="match status" value="1"/>
</dbReference>
<evidence type="ECO:0000256" key="1">
    <source>
        <dbReference type="SAM" id="Phobius"/>
    </source>
</evidence>
<keyword evidence="3" id="KW-1185">Reference proteome</keyword>
<dbReference type="PDB" id="8ADC">
    <property type="method" value="X-ray"/>
    <property type="resolution" value="1.70 A"/>
    <property type="chains" value="A/B=279-493"/>
</dbReference>
<gene>
    <name evidence="2" type="ordered locus">wcw_1294</name>
</gene>
<protein>
    <submittedName>
        <fullName evidence="2">Uncharacterized protein</fullName>
    </submittedName>
</protein>
<reference evidence="2 3" key="1">
    <citation type="journal article" date="2010" name="PLoS ONE">
        <title>The Waddlia genome: a window into chlamydial biology.</title>
        <authorList>
            <person name="Bertelli C."/>
            <person name="Collyn F."/>
            <person name="Croxatto A."/>
            <person name="Ruckert C."/>
            <person name="Polkinghorne A."/>
            <person name="Kebbi-Beghdadi C."/>
            <person name="Goesmann A."/>
            <person name="Vaughan L."/>
            <person name="Greub G."/>
        </authorList>
    </citation>
    <scope>NUCLEOTIDE SEQUENCE [LARGE SCALE GENOMIC DNA]</scope>
    <source>
        <strain evidence="3">ATCC VR-1470 / WSU 86-1044</strain>
    </source>
</reference>
<keyword evidence="4 5" id="KW-0002">3D-structure</keyword>
<dbReference type="Proteomes" id="UP000001505">
    <property type="component" value="Chromosome"/>
</dbReference>
<evidence type="ECO:0000313" key="3">
    <source>
        <dbReference type="Proteomes" id="UP000001505"/>
    </source>
</evidence>
<dbReference type="AlphaFoldDB" id="D6YWY5"/>